<gene>
    <name evidence="2" type="ORF">BC739_007136</name>
</gene>
<dbReference type="Proteomes" id="UP000517916">
    <property type="component" value="Unassembled WGS sequence"/>
</dbReference>
<accession>A0ABR6BSX1</accession>
<dbReference type="RefSeq" id="WP_148309343.1">
    <property type="nucleotide sequence ID" value="NZ_BAAABQ010000014.1"/>
</dbReference>
<keyword evidence="1" id="KW-0732">Signal</keyword>
<evidence type="ECO:0000313" key="3">
    <source>
        <dbReference type="Proteomes" id="UP000517916"/>
    </source>
</evidence>
<organism evidence="2 3">
    <name type="scientific">Kutzneria viridogrisea</name>
    <dbReference type="NCBI Taxonomy" id="47990"/>
    <lineage>
        <taxon>Bacteria</taxon>
        <taxon>Bacillati</taxon>
        <taxon>Actinomycetota</taxon>
        <taxon>Actinomycetes</taxon>
        <taxon>Pseudonocardiales</taxon>
        <taxon>Pseudonocardiaceae</taxon>
        <taxon>Kutzneria</taxon>
    </lineage>
</organism>
<evidence type="ECO:0000256" key="1">
    <source>
        <dbReference type="SAM" id="SignalP"/>
    </source>
</evidence>
<reference evidence="2 3" key="1">
    <citation type="submission" date="2020-08" db="EMBL/GenBank/DDBJ databases">
        <title>Genomic Encyclopedia of Archaeal and Bacterial Type Strains, Phase II (KMG-II): from individual species to whole genera.</title>
        <authorList>
            <person name="Goeker M."/>
        </authorList>
    </citation>
    <scope>NUCLEOTIDE SEQUENCE [LARGE SCALE GENOMIC DNA]</scope>
    <source>
        <strain evidence="2 3">DSM 43850</strain>
    </source>
</reference>
<proteinExistence type="predicted"/>
<keyword evidence="3" id="KW-1185">Reference proteome</keyword>
<feature type="chain" id="PRO_5045753423" description="Secreted protein" evidence="1">
    <location>
        <begin position="25"/>
        <end position="119"/>
    </location>
</feature>
<sequence length="119" mass="12761">MRLRILAVAGLVTATALVPGVVQARTQGPAEVPCGTSADVDGAGGWWLYWRNCWGDGGRPVAPVWSNGKGNVYVNVRTSNGTNLCKFIPPGQFDSWHIVRAELPPEDTNYTGVVFCLTS</sequence>
<comment type="caution">
    <text evidence="2">The sequence shown here is derived from an EMBL/GenBank/DDBJ whole genome shotgun (WGS) entry which is preliminary data.</text>
</comment>
<protein>
    <recommendedName>
        <fullName evidence="4">Secreted protein</fullName>
    </recommendedName>
</protein>
<name>A0ABR6BSX1_9PSEU</name>
<evidence type="ECO:0000313" key="2">
    <source>
        <dbReference type="EMBL" id="MBA8929903.1"/>
    </source>
</evidence>
<evidence type="ECO:0008006" key="4">
    <source>
        <dbReference type="Google" id="ProtNLM"/>
    </source>
</evidence>
<feature type="signal peptide" evidence="1">
    <location>
        <begin position="1"/>
        <end position="24"/>
    </location>
</feature>
<dbReference type="EMBL" id="JACJID010000006">
    <property type="protein sequence ID" value="MBA8929903.1"/>
    <property type="molecule type" value="Genomic_DNA"/>
</dbReference>